<sequence>MAKHIATGTPTQLAHPGKATLRTAAAVIVAALIAVVGFGPLIIDAIIQEPIVPEALRGALLAVSAVLVALGAIVTRIMAIPGINDLLKKVGFGTGVEKEPDPDLLEDSVAAQFYAAGYPIPDAHEPTTADDERYEQ</sequence>
<gene>
    <name evidence="2" type="ORF">ADIAG_02346</name>
</gene>
<accession>M7NIH4</accession>
<protein>
    <submittedName>
        <fullName evidence="2">Uncharacterized protein</fullName>
    </submittedName>
</protein>
<dbReference type="AlphaFoldDB" id="M7NIH4"/>
<dbReference type="RefSeq" id="WP_007271526.1">
    <property type="nucleotide sequence ID" value="NZ_AOCK01000006.1"/>
</dbReference>
<dbReference type="Proteomes" id="UP000012015">
    <property type="component" value="Unassembled WGS sequence"/>
</dbReference>
<keyword evidence="1" id="KW-0472">Membrane</keyword>
<dbReference type="STRING" id="1276920.ADIAG_02346"/>
<comment type="caution">
    <text evidence="2">The sequence shown here is derived from an EMBL/GenBank/DDBJ whole genome shotgun (WGS) entry which is preliminary data.</text>
</comment>
<keyword evidence="1" id="KW-0812">Transmembrane</keyword>
<reference evidence="2 3" key="1">
    <citation type="journal article" date="2013" name="Genome Announc.">
        <title>Draft Genome Sequence of Arthrobacter gangotriensis Strain Lz1yT, Isolated from a Penguin Rookery Soil Sample Collected in Antarctica, near the Indian Station Dakshin Gangotri.</title>
        <authorList>
            <person name="Shivaji S."/>
            <person name="Ara S."/>
            <person name="Bandi S."/>
            <person name="Singh A."/>
            <person name="Kumar Pinnaka A."/>
        </authorList>
    </citation>
    <scope>NUCLEOTIDE SEQUENCE [LARGE SCALE GENOMIC DNA]</scope>
    <source>
        <strain evidence="2 3">Lz1y</strain>
    </source>
</reference>
<organism evidence="2 3">
    <name type="scientific">Paeniglutamicibacter gangotriensis Lz1y</name>
    <dbReference type="NCBI Taxonomy" id="1276920"/>
    <lineage>
        <taxon>Bacteria</taxon>
        <taxon>Bacillati</taxon>
        <taxon>Actinomycetota</taxon>
        <taxon>Actinomycetes</taxon>
        <taxon>Micrococcales</taxon>
        <taxon>Micrococcaceae</taxon>
        <taxon>Paeniglutamicibacter</taxon>
    </lineage>
</organism>
<dbReference type="EMBL" id="AOCK01000006">
    <property type="protein sequence ID" value="EMQ98328.1"/>
    <property type="molecule type" value="Genomic_DNA"/>
</dbReference>
<evidence type="ECO:0000256" key="1">
    <source>
        <dbReference type="SAM" id="Phobius"/>
    </source>
</evidence>
<feature type="transmembrane region" description="Helical" evidence="1">
    <location>
        <begin position="21"/>
        <end position="43"/>
    </location>
</feature>
<evidence type="ECO:0000313" key="2">
    <source>
        <dbReference type="EMBL" id="EMQ98328.1"/>
    </source>
</evidence>
<keyword evidence="3" id="KW-1185">Reference proteome</keyword>
<evidence type="ECO:0000313" key="3">
    <source>
        <dbReference type="Proteomes" id="UP000012015"/>
    </source>
</evidence>
<name>M7NIH4_9MICC</name>
<keyword evidence="1" id="KW-1133">Transmembrane helix</keyword>
<feature type="transmembrane region" description="Helical" evidence="1">
    <location>
        <begin position="55"/>
        <end position="79"/>
    </location>
</feature>
<proteinExistence type="predicted"/>
<dbReference type="PATRIC" id="fig|1276920.7.peg.2351"/>